<proteinExistence type="predicted"/>
<evidence type="ECO:0008006" key="2">
    <source>
        <dbReference type="Google" id="ProtNLM"/>
    </source>
</evidence>
<gene>
    <name evidence="1" type="ORF">CPAV1605_1046</name>
</gene>
<accession>A0A5E8CIU3</accession>
<evidence type="ECO:0000313" key="1">
    <source>
        <dbReference type="EMBL" id="VVU95298.1"/>
    </source>
</evidence>
<dbReference type="SUPFAM" id="SSF160443">
    <property type="entry name" value="SMR domain-like"/>
    <property type="match status" value="1"/>
</dbReference>
<sequence length="163" mass="19395">MNKNFITNLYFDYLPYFYNETLSLDELELDKDYRLLAQEIYESKQQLLHRMQNYHSKKIGQSHLSHELTKLNFLHQEYSAWGGLQTFYKNNKDTFFKKSNSVDLHGLYSKEVGPILEVIFYLSKDKLHIITGKGNGTVYKTTKNFLEKRKIKYSLSNNTFILK</sequence>
<protein>
    <recommendedName>
        <fullName evidence="2">Smr domain-containing protein</fullName>
    </recommendedName>
</protein>
<dbReference type="EMBL" id="CABVLZ010000004">
    <property type="protein sequence ID" value="VVU95298.1"/>
    <property type="molecule type" value="Genomic_DNA"/>
</dbReference>
<dbReference type="InterPro" id="IPR036063">
    <property type="entry name" value="Smr_dom_sf"/>
</dbReference>
<reference evidence="1" key="1">
    <citation type="submission" date="2019-09" db="EMBL/GenBank/DDBJ databases">
        <authorList>
            <person name="Needham M D."/>
        </authorList>
    </citation>
    <scope>NUCLEOTIDE SEQUENCE</scope>
</reference>
<organism evidence="1">
    <name type="scientific">seawater metagenome</name>
    <dbReference type="NCBI Taxonomy" id="1561972"/>
    <lineage>
        <taxon>unclassified sequences</taxon>
        <taxon>metagenomes</taxon>
        <taxon>ecological metagenomes</taxon>
    </lineage>
</organism>
<dbReference type="Gene3D" id="3.30.1370.110">
    <property type="match status" value="1"/>
</dbReference>
<name>A0A5E8CIU3_9ZZZZ</name>
<dbReference type="AlphaFoldDB" id="A0A5E8CIU3"/>